<dbReference type="PANTHER" id="PTHR44169:SF6">
    <property type="entry name" value="NADPH-DEPENDENT 1-ACYLDIHYDROXYACETONE PHOSPHATE REDUCTASE"/>
    <property type="match status" value="1"/>
</dbReference>
<dbReference type="SUPFAM" id="SSF51735">
    <property type="entry name" value="NAD(P)-binding Rossmann-fold domains"/>
    <property type="match status" value="1"/>
</dbReference>
<evidence type="ECO:0000256" key="2">
    <source>
        <dbReference type="ARBA" id="ARBA00022857"/>
    </source>
</evidence>
<protein>
    <submittedName>
        <fullName evidence="5">Short-chain dehydrogenase/reductase SDR, NAD(P)-binding domain superfamily</fullName>
    </submittedName>
</protein>
<organism evidence="5 6">
    <name type="scientific">Colletotrichum destructivum</name>
    <dbReference type="NCBI Taxonomy" id="34406"/>
    <lineage>
        <taxon>Eukaryota</taxon>
        <taxon>Fungi</taxon>
        <taxon>Dikarya</taxon>
        <taxon>Ascomycota</taxon>
        <taxon>Pezizomycotina</taxon>
        <taxon>Sordariomycetes</taxon>
        <taxon>Hypocreomycetidae</taxon>
        <taxon>Glomerellales</taxon>
        <taxon>Glomerellaceae</taxon>
        <taxon>Colletotrichum</taxon>
        <taxon>Colletotrichum destructivum species complex</taxon>
    </lineage>
</organism>
<dbReference type="AlphaFoldDB" id="A0AAX4IP83"/>
<keyword evidence="3" id="KW-0560">Oxidoreductase</keyword>
<dbReference type="PRINTS" id="PR00080">
    <property type="entry name" value="SDRFAMILY"/>
</dbReference>
<reference evidence="6" key="1">
    <citation type="journal article" date="2023" name="bioRxiv">
        <title>Complete genome of the Medicago anthracnose fungus, Colletotrichum destructivum, reveals a mini-chromosome-like region within a core chromosome.</title>
        <authorList>
            <person name="Lapalu N."/>
            <person name="Simon A."/>
            <person name="Lu A."/>
            <person name="Plaumann P.-L."/>
            <person name="Amselem J."/>
            <person name="Pigne S."/>
            <person name="Auger A."/>
            <person name="Koch C."/>
            <person name="Dallery J.-F."/>
            <person name="O'Connell R.J."/>
        </authorList>
    </citation>
    <scope>NUCLEOTIDE SEQUENCE [LARGE SCALE GENOMIC DNA]</scope>
    <source>
        <strain evidence="6">CBS 520.97</strain>
    </source>
</reference>
<dbReference type="KEGG" id="cdet:87946842"/>
<dbReference type="InterPro" id="IPR020904">
    <property type="entry name" value="Sc_DH/Rdtase_CS"/>
</dbReference>
<dbReference type="InterPro" id="IPR002347">
    <property type="entry name" value="SDR_fam"/>
</dbReference>
<dbReference type="CDD" id="cd05374">
    <property type="entry name" value="17beta-HSD-like_SDR_c"/>
    <property type="match status" value="1"/>
</dbReference>
<evidence type="ECO:0000256" key="4">
    <source>
        <dbReference type="RuleBase" id="RU000363"/>
    </source>
</evidence>
<dbReference type="Pfam" id="PF00106">
    <property type="entry name" value="adh_short"/>
    <property type="match status" value="1"/>
</dbReference>
<keyword evidence="6" id="KW-1185">Reference proteome</keyword>
<dbReference type="InterPro" id="IPR036291">
    <property type="entry name" value="NAD(P)-bd_dom_sf"/>
</dbReference>
<accession>A0AAX4IP83</accession>
<name>A0AAX4IP83_9PEZI</name>
<evidence type="ECO:0000256" key="1">
    <source>
        <dbReference type="ARBA" id="ARBA00006484"/>
    </source>
</evidence>
<dbReference type="EMBL" id="CP137310">
    <property type="protein sequence ID" value="WQF85326.1"/>
    <property type="molecule type" value="Genomic_DNA"/>
</dbReference>
<dbReference type="GO" id="GO:0005783">
    <property type="term" value="C:endoplasmic reticulum"/>
    <property type="evidence" value="ECO:0007669"/>
    <property type="project" value="TreeGrafter"/>
</dbReference>
<evidence type="ECO:0000313" key="5">
    <source>
        <dbReference type="EMBL" id="WQF85326.1"/>
    </source>
</evidence>
<keyword evidence="2" id="KW-0521">NADP</keyword>
<dbReference type="GO" id="GO:0005811">
    <property type="term" value="C:lipid droplet"/>
    <property type="evidence" value="ECO:0007669"/>
    <property type="project" value="TreeGrafter"/>
</dbReference>
<dbReference type="GO" id="GO:0000140">
    <property type="term" value="F:acylglycerone-phosphate reductase (NADP+) activity"/>
    <property type="evidence" value="ECO:0007669"/>
    <property type="project" value="TreeGrafter"/>
</dbReference>
<dbReference type="PANTHER" id="PTHR44169">
    <property type="entry name" value="NADPH-DEPENDENT 1-ACYLDIHYDROXYACETONE PHOSPHATE REDUCTASE"/>
    <property type="match status" value="1"/>
</dbReference>
<comment type="similarity">
    <text evidence="1 4">Belongs to the short-chain dehydrogenases/reductases (SDR) family.</text>
</comment>
<gene>
    <name evidence="5" type="ORF">CDEST_10340</name>
</gene>
<evidence type="ECO:0000256" key="3">
    <source>
        <dbReference type="ARBA" id="ARBA00023002"/>
    </source>
</evidence>
<dbReference type="RefSeq" id="XP_062782549.1">
    <property type="nucleotide sequence ID" value="XM_062926498.1"/>
</dbReference>
<proteinExistence type="inferred from homology"/>
<sequence length="298" mass="32026">MTVSTKRSVLITGCSEGGSGNALALEFAARGLRVFATARSLKSINALSEKGIETFALDVTSPESIALLQQEIAKRTGGKLDILFNNAGMMYEAPAIESDTQQVKKMFDTNVFGLFDVVSTFAPLLIAAASGSNTEPIIVNVASIVARVPFPFASAYNASKAAVSSYSDTLRLELSPLGVRVVTLFMGEVSTRLMSQDNIKFEEGSLYADVEHKVKERSAHHAKASVTPDVFAKQVVSKVLSGSNDSYIWKGTNAFLIWLLNAFGPRKVFDSVMKGAVGLNDNALVKKIYERGQRLAAS</sequence>
<dbReference type="GO" id="GO:0004806">
    <property type="term" value="F:triacylglycerol lipase activity"/>
    <property type="evidence" value="ECO:0007669"/>
    <property type="project" value="TreeGrafter"/>
</dbReference>
<dbReference type="PRINTS" id="PR00081">
    <property type="entry name" value="GDHRDH"/>
</dbReference>
<dbReference type="PROSITE" id="PS00061">
    <property type="entry name" value="ADH_SHORT"/>
    <property type="match status" value="1"/>
</dbReference>
<dbReference type="GO" id="GO:0019433">
    <property type="term" value="P:triglyceride catabolic process"/>
    <property type="evidence" value="ECO:0007669"/>
    <property type="project" value="TreeGrafter"/>
</dbReference>
<dbReference type="Proteomes" id="UP001322277">
    <property type="component" value="Chromosome 6"/>
</dbReference>
<evidence type="ECO:0000313" key="6">
    <source>
        <dbReference type="Proteomes" id="UP001322277"/>
    </source>
</evidence>
<dbReference type="Gene3D" id="3.40.50.720">
    <property type="entry name" value="NAD(P)-binding Rossmann-like Domain"/>
    <property type="match status" value="1"/>
</dbReference>
<dbReference type="GeneID" id="87946842"/>
<dbReference type="GO" id="GO:0006654">
    <property type="term" value="P:phosphatidic acid biosynthetic process"/>
    <property type="evidence" value="ECO:0007669"/>
    <property type="project" value="TreeGrafter"/>
</dbReference>